<name>A0ABX6P553_9BURK</name>
<dbReference type="EMBL" id="CP053418">
    <property type="protein sequence ID" value="QJW85180.1"/>
    <property type="molecule type" value="Genomic_DNA"/>
</dbReference>
<protein>
    <submittedName>
        <fullName evidence="1">Uncharacterized protein</fullName>
    </submittedName>
</protein>
<dbReference type="Proteomes" id="UP000500826">
    <property type="component" value="Chromosome"/>
</dbReference>
<organism evidence="1 2">
    <name type="scientific">Ramlibacter terrae</name>
    <dbReference type="NCBI Taxonomy" id="2732511"/>
    <lineage>
        <taxon>Bacteria</taxon>
        <taxon>Pseudomonadati</taxon>
        <taxon>Pseudomonadota</taxon>
        <taxon>Betaproteobacteria</taxon>
        <taxon>Burkholderiales</taxon>
        <taxon>Comamonadaceae</taxon>
        <taxon>Ramlibacter</taxon>
    </lineage>
</organism>
<evidence type="ECO:0000313" key="1">
    <source>
        <dbReference type="EMBL" id="QJW85180.1"/>
    </source>
</evidence>
<gene>
    <name evidence="1" type="ORF">HK414_22300</name>
</gene>
<proteinExistence type="predicted"/>
<reference evidence="1 2" key="1">
    <citation type="submission" date="2020-05" db="EMBL/GenBank/DDBJ databases">
        <title>Ramlibacter rhizophilus sp. nov., isolated from rhizosphere soil of national flower Mugunghwa from South Korea.</title>
        <authorList>
            <person name="Zheng-Fei Y."/>
            <person name="Huan T."/>
        </authorList>
    </citation>
    <scope>NUCLEOTIDE SEQUENCE [LARGE SCALE GENOMIC DNA]</scope>
    <source>
        <strain evidence="1 2">H242</strain>
    </source>
</reference>
<sequence length="53" mass="5570">MIGDAPAYMPTIVADKTTALFVVIGIRGRCCGATPPAAASSSKWLCSKPWRTT</sequence>
<accession>A0ABX6P553</accession>
<keyword evidence="2" id="KW-1185">Reference proteome</keyword>
<evidence type="ECO:0000313" key="2">
    <source>
        <dbReference type="Proteomes" id="UP000500826"/>
    </source>
</evidence>